<dbReference type="Proteomes" id="UP000199664">
    <property type="component" value="Unassembled WGS sequence"/>
</dbReference>
<dbReference type="AlphaFoldDB" id="A0A1H7TWQ4"/>
<dbReference type="CDD" id="cd02208">
    <property type="entry name" value="cupin_RmlC-like"/>
    <property type="match status" value="1"/>
</dbReference>
<sequence length="194" mass="21373">MWLEAEDKIYELSAEELEVLRRSAAERGQPAPAGTRHTKAQLVAAGLVREAFNRAELAEAGFTPGFASSKDAASESARQALAVGSPHPSKIEKWQLPVDMLPFRPVMISFPPGSRLARKMQPLVSEEESGGALRVVLSGSLVCNGVRFGPGDWFFVPNRTPYQLDSDPEEETRVLYLYRFPSCDRGGRFSYDAV</sequence>
<evidence type="ECO:0008006" key="3">
    <source>
        <dbReference type="Google" id="ProtNLM"/>
    </source>
</evidence>
<dbReference type="RefSeq" id="WP_091837212.1">
    <property type="nucleotide sequence ID" value="NZ_FOAN01000006.1"/>
</dbReference>
<dbReference type="InterPro" id="IPR011051">
    <property type="entry name" value="RmlC_Cupin_sf"/>
</dbReference>
<dbReference type="OrthoDB" id="6058at2"/>
<dbReference type="SUPFAM" id="SSF51182">
    <property type="entry name" value="RmlC-like cupins"/>
    <property type="match status" value="1"/>
</dbReference>
<name>A0A1H7TWQ4_9HYPH</name>
<dbReference type="STRING" id="1036779.SAMN04515666_10619"/>
<evidence type="ECO:0000313" key="1">
    <source>
        <dbReference type="EMBL" id="SEL89312.1"/>
    </source>
</evidence>
<protein>
    <recommendedName>
        <fullName evidence="3">Cupin domain-containing protein</fullName>
    </recommendedName>
</protein>
<accession>A0A1H7TWQ4</accession>
<organism evidence="1 2">
    <name type="scientific">Bosea lupini</name>
    <dbReference type="NCBI Taxonomy" id="1036779"/>
    <lineage>
        <taxon>Bacteria</taxon>
        <taxon>Pseudomonadati</taxon>
        <taxon>Pseudomonadota</taxon>
        <taxon>Alphaproteobacteria</taxon>
        <taxon>Hyphomicrobiales</taxon>
        <taxon>Boseaceae</taxon>
        <taxon>Bosea</taxon>
    </lineage>
</organism>
<dbReference type="EMBL" id="FOAN01000006">
    <property type="protein sequence ID" value="SEL89312.1"/>
    <property type="molecule type" value="Genomic_DNA"/>
</dbReference>
<keyword evidence="2" id="KW-1185">Reference proteome</keyword>
<evidence type="ECO:0000313" key="2">
    <source>
        <dbReference type="Proteomes" id="UP000199664"/>
    </source>
</evidence>
<reference evidence="2" key="1">
    <citation type="submission" date="2016-10" db="EMBL/GenBank/DDBJ databases">
        <authorList>
            <person name="Varghese N."/>
            <person name="Submissions S."/>
        </authorList>
    </citation>
    <scope>NUCLEOTIDE SEQUENCE [LARGE SCALE GENOMIC DNA]</scope>
    <source>
        <strain evidence="2">LMG 26383,CCUG 61248,R- 45681</strain>
    </source>
</reference>
<proteinExistence type="predicted"/>
<gene>
    <name evidence="1" type="ORF">SAMN04515666_10619</name>
</gene>